<evidence type="ECO:0000259" key="6">
    <source>
        <dbReference type="Pfam" id="PF03936"/>
    </source>
</evidence>
<gene>
    <name evidence="7" type="ORF">P3X46_019867</name>
</gene>
<dbReference type="PANTHER" id="PTHR31739">
    <property type="entry name" value="ENT-COPALYL DIPHOSPHATE SYNTHASE, CHLOROPLASTIC"/>
    <property type="match status" value="1"/>
</dbReference>
<protein>
    <submittedName>
        <fullName evidence="7">Uncharacterized protein</fullName>
    </submittedName>
</protein>
<evidence type="ECO:0000259" key="5">
    <source>
        <dbReference type="Pfam" id="PF01397"/>
    </source>
</evidence>
<keyword evidence="8" id="KW-1185">Reference proteome</keyword>
<comment type="caution">
    <text evidence="7">The sequence shown here is derived from an EMBL/GenBank/DDBJ whole genome shotgun (WGS) entry which is preliminary data.</text>
</comment>
<proteinExistence type="inferred from homology"/>
<dbReference type="InterPro" id="IPR036965">
    <property type="entry name" value="Terpene_synth_N_sf"/>
</dbReference>
<feature type="domain" description="Terpene synthase metal-binding" evidence="6">
    <location>
        <begin position="479"/>
        <end position="717"/>
    </location>
</feature>
<evidence type="ECO:0000256" key="1">
    <source>
        <dbReference type="ARBA" id="ARBA00001946"/>
    </source>
</evidence>
<feature type="domain" description="Terpene synthase N-terminal" evidence="5">
    <location>
        <begin position="217"/>
        <end position="411"/>
    </location>
</feature>
<dbReference type="SUPFAM" id="SSF48576">
    <property type="entry name" value="Terpenoid synthases"/>
    <property type="match status" value="1"/>
</dbReference>
<dbReference type="InterPro" id="IPR044814">
    <property type="entry name" value="Terpene_cyclase_plant_C1"/>
</dbReference>
<dbReference type="Gene3D" id="1.50.10.160">
    <property type="match status" value="1"/>
</dbReference>
<comment type="cofactor">
    <cofactor evidence="1">
        <name>Mg(2+)</name>
        <dbReference type="ChEBI" id="CHEBI:18420"/>
    </cofactor>
</comment>
<dbReference type="SUPFAM" id="SSF48239">
    <property type="entry name" value="Terpenoid cyclases/Protein prenyltransferases"/>
    <property type="match status" value="2"/>
</dbReference>
<dbReference type="Pfam" id="PF01397">
    <property type="entry name" value="Terpene_synth"/>
    <property type="match status" value="1"/>
</dbReference>
<dbReference type="Gene3D" id="1.10.600.10">
    <property type="entry name" value="Farnesyl Diphosphate Synthase"/>
    <property type="match status" value="1"/>
</dbReference>
<evidence type="ECO:0000313" key="8">
    <source>
        <dbReference type="Proteomes" id="UP001174677"/>
    </source>
</evidence>
<evidence type="ECO:0000256" key="2">
    <source>
        <dbReference type="ARBA" id="ARBA00006333"/>
    </source>
</evidence>
<dbReference type="Pfam" id="PF03936">
    <property type="entry name" value="Terpene_synth_C"/>
    <property type="match status" value="1"/>
</dbReference>
<dbReference type="Gene3D" id="1.50.10.130">
    <property type="entry name" value="Terpene synthase, N-terminal domain"/>
    <property type="match status" value="1"/>
</dbReference>
<comment type="similarity">
    <text evidence="2">Belongs to the terpene synthase family.</text>
</comment>
<sequence length="783" mass="89720">MMLSCTGTLKIVLSQSTKGKPNSADPSLQLFNKKQQNVVNTKDSLRKIKEMLKKDKVELPVSSYDTAWVAMVPSQNSFKQPLFPECLNWIMENQQPDGSWALDPAHPLLIKDSLSSTLACLLALHKWNVADQLVHKGLDFIPSNIWAATDKHQRSPRGFDIIFPGMIEHARETGLNLSFNNSAIEGMLLKRDLEIKSFLGETNRLAYFAEGLTRLNDWQELMKYQRSNGSLFNSPSATAAALTHLHDEKCLEYLSSLVKKFDNAVPTIYPLDIYPRLHMIDNLIKLGIDRHFTEVIATTLDDIYRSWMQGSEEIFLDPACCALGFRLLRMNGYEISSDALANFDKQENILNSMSDINSALELYKASQMIIFPNEPVLERIYDWTRTYLENELVSTGAIQDKSLHNEVDYALKHPYASLERTESRRYIENYNIDNISLLKTSYRYFNIDNRDLLTLSFQDFNKCQAIHREELDYLERWVKEYNLDKLKFARQKIAYAHFSIAAVLSHPDLSDARISWAQNTVLTTVVDDFFDFAGSMEELLNLIELIQRWDEHSTIGFKSKDVEILFYAIYGTTNDLADKASKQQGRCVKKHLIDIWITLLDTMLKEAEWAKSKLVPTMYEYITNGYVSFALGPVILISLYLMGSKLPEQAVETQEYNNLFMHVSIIGRLLNDCVTVAREGAQGKLNSVSLAIVHGREAVSEKEAQEEVTRLIESHRRELLRMVQQTKGSVVPKDCKDLFWKMSKVLHLFYMGDDKYSSPHKMVSAVNEIINEPILLPPYSKLD</sequence>
<keyword evidence="4" id="KW-0460">Magnesium</keyword>
<dbReference type="PANTHER" id="PTHR31739:SF34">
    <property type="entry name" value="TERPENE SYNTHASE METAL-BINDING DOMAIN-CONTAINING PROTEIN"/>
    <property type="match status" value="1"/>
</dbReference>
<accession>A0ABQ9LK19</accession>
<keyword evidence="3" id="KW-0479">Metal-binding</keyword>
<dbReference type="EMBL" id="JARPOI010000011">
    <property type="protein sequence ID" value="KAJ9168326.1"/>
    <property type="molecule type" value="Genomic_DNA"/>
</dbReference>
<dbReference type="InterPro" id="IPR008930">
    <property type="entry name" value="Terpenoid_cyclase/PrenylTrfase"/>
</dbReference>
<dbReference type="Proteomes" id="UP001174677">
    <property type="component" value="Chromosome 11"/>
</dbReference>
<evidence type="ECO:0000256" key="4">
    <source>
        <dbReference type="ARBA" id="ARBA00022842"/>
    </source>
</evidence>
<dbReference type="InterPro" id="IPR050148">
    <property type="entry name" value="Terpene_synthase-like"/>
</dbReference>
<name>A0ABQ9LK19_HEVBR</name>
<dbReference type="CDD" id="cd00684">
    <property type="entry name" value="Terpene_cyclase_plant_C1"/>
    <property type="match status" value="1"/>
</dbReference>
<evidence type="ECO:0000256" key="3">
    <source>
        <dbReference type="ARBA" id="ARBA00022723"/>
    </source>
</evidence>
<evidence type="ECO:0000313" key="7">
    <source>
        <dbReference type="EMBL" id="KAJ9168326.1"/>
    </source>
</evidence>
<dbReference type="InterPro" id="IPR008949">
    <property type="entry name" value="Isoprenoid_synthase_dom_sf"/>
</dbReference>
<reference evidence="7" key="1">
    <citation type="journal article" date="2023" name="Plant Biotechnol. J.">
        <title>Chromosome-level wild Hevea brasiliensis genome provides new tools for genomic-assisted breeding and valuable loci to elevate rubber yield.</title>
        <authorList>
            <person name="Cheng H."/>
            <person name="Song X."/>
            <person name="Hu Y."/>
            <person name="Wu T."/>
            <person name="Yang Q."/>
            <person name="An Z."/>
            <person name="Feng S."/>
            <person name="Deng Z."/>
            <person name="Wu W."/>
            <person name="Zeng X."/>
            <person name="Tu M."/>
            <person name="Wang X."/>
            <person name="Huang H."/>
        </authorList>
    </citation>
    <scope>NUCLEOTIDE SEQUENCE</scope>
    <source>
        <strain evidence="7">MT/VB/25A 57/8</strain>
    </source>
</reference>
<dbReference type="SFLD" id="SFLDG01014">
    <property type="entry name" value="Terpene_Cyclase_Like_1_N-term"/>
    <property type="match status" value="1"/>
</dbReference>
<dbReference type="InterPro" id="IPR005630">
    <property type="entry name" value="Terpene_synthase_metal-bd"/>
</dbReference>
<dbReference type="InterPro" id="IPR001906">
    <property type="entry name" value="Terpene_synth_N"/>
</dbReference>
<organism evidence="7 8">
    <name type="scientific">Hevea brasiliensis</name>
    <name type="common">Para rubber tree</name>
    <name type="synonym">Siphonia brasiliensis</name>
    <dbReference type="NCBI Taxonomy" id="3981"/>
    <lineage>
        <taxon>Eukaryota</taxon>
        <taxon>Viridiplantae</taxon>
        <taxon>Streptophyta</taxon>
        <taxon>Embryophyta</taxon>
        <taxon>Tracheophyta</taxon>
        <taxon>Spermatophyta</taxon>
        <taxon>Magnoliopsida</taxon>
        <taxon>eudicotyledons</taxon>
        <taxon>Gunneridae</taxon>
        <taxon>Pentapetalae</taxon>
        <taxon>rosids</taxon>
        <taxon>fabids</taxon>
        <taxon>Malpighiales</taxon>
        <taxon>Euphorbiaceae</taxon>
        <taxon>Crotonoideae</taxon>
        <taxon>Micrandreae</taxon>
        <taxon>Hevea</taxon>
    </lineage>
</organism>